<sequence>MSACTSTPHGDDAVASSGTMAPAPAADAGTAAPATPAQQCNADAAQSAVGQVASDAVVEKARTDAGATVARTLKPNQAVTMEYRFDRLNLRVDAKNVVESVACG</sequence>
<evidence type="ECO:0000256" key="1">
    <source>
        <dbReference type="SAM" id="MobiDB-lite"/>
    </source>
</evidence>
<feature type="region of interest" description="Disordered" evidence="1">
    <location>
        <begin position="1"/>
        <end position="37"/>
    </location>
</feature>
<dbReference type="Proteomes" id="UP000681317">
    <property type="component" value="Chromosome"/>
</dbReference>
<evidence type="ECO:0000313" key="2">
    <source>
        <dbReference type="EMBL" id="BCT92308.1"/>
    </source>
</evidence>
<dbReference type="PANTHER" id="PTHR39600">
    <property type="entry name" value="PEPTIDASE INHIBITOR I78 FAMILY PROTEIN"/>
    <property type="match status" value="1"/>
</dbReference>
<protein>
    <recommendedName>
        <fullName evidence="4">Peptidase inhibitor I78 family protein</fullName>
    </recommendedName>
</protein>
<keyword evidence="3" id="KW-1185">Reference proteome</keyword>
<evidence type="ECO:0000313" key="3">
    <source>
        <dbReference type="Proteomes" id="UP000681317"/>
    </source>
</evidence>
<dbReference type="EMBL" id="AP024545">
    <property type="protein sequence ID" value="BCT92308.1"/>
    <property type="molecule type" value="Genomic_DNA"/>
</dbReference>
<name>A0ABN6FXC7_9GAMM</name>
<evidence type="ECO:0008006" key="4">
    <source>
        <dbReference type="Google" id="ProtNLM"/>
    </source>
</evidence>
<accession>A0ABN6FXC7</accession>
<feature type="compositionally biased region" description="Low complexity" evidence="1">
    <location>
        <begin position="21"/>
        <end position="37"/>
    </location>
</feature>
<dbReference type="PANTHER" id="PTHR39600:SF1">
    <property type="entry name" value="PEPTIDASE INHIBITOR I78 FAMILY PROTEIN"/>
    <property type="match status" value="1"/>
</dbReference>
<dbReference type="InterPro" id="IPR021719">
    <property type="entry name" value="Prot_inh_I78"/>
</dbReference>
<gene>
    <name evidence="2" type="ORF">LYSCAS_13320</name>
</gene>
<organism evidence="2 3">
    <name type="scientific">Noviluteimonas caseinilytica</name>
    <dbReference type="NCBI Taxonomy" id="2675101"/>
    <lineage>
        <taxon>Bacteria</taxon>
        <taxon>Pseudomonadati</taxon>
        <taxon>Pseudomonadota</taxon>
        <taxon>Gammaproteobacteria</taxon>
        <taxon>Lysobacterales</taxon>
        <taxon>Lysobacteraceae</taxon>
        <taxon>Noviluteimonas</taxon>
    </lineage>
</organism>
<proteinExistence type="predicted"/>
<dbReference type="Pfam" id="PF11720">
    <property type="entry name" value="Inhibitor_I78"/>
    <property type="match status" value="1"/>
</dbReference>
<reference evidence="2 3" key="1">
    <citation type="submission" date="2021-03" db="EMBL/GenBank/DDBJ databases">
        <title>Complete Genome Sequences of Two Lysobacter Strains Isolated from Sea Water (Lysobacter caseinilyticus) and Soil (Lysobacter helvus) in South Korea.</title>
        <authorList>
            <person name="Watanabe Y."/>
            <person name="Arakawa K."/>
        </authorList>
    </citation>
    <scope>NUCLEOTIDE SEQUENCE [LARGE SCALE GENOMIC DNA]</scope>
    <source>
        <strain evidence="2 3">KVB24</strain>
    </source>
</reference>
<dbReference type="Gene3D" id="3.30.10.10">
    <property type="entry name" value="Trypsin Inhibitor V, subunit A"/>
    <property type="match status" value="1"/>
</dbReference>